<gene>
    <name evidence="13" type="ORF">HNR30_001211</name>
</gene>
<feature type="active site" description="Charge relay system" evidence="8">
    <location>
        <position position="211"/>
    </location>
</feature>
<evidence type="ECO:0000256" key="4">
    <source>
        <dbReference type="ARBA" id="ARBA00022801"/>
    </source>
</evidence>
<feature type="disulfide bond" evidence="9">
    <location>
        <begin position="192"/>
        <end position="212"/>
    </location>
</feature>
<feature type="domain" description="Peptidase S1A alpha-lytic prodomain" evidence="12">
    <location>
        <begin position="93"/>
        <end position="144"/>
    </location>
</feature>
<comment type="caution">
    <text evidence="13">The sequence shown here is derived from an EMBL/GenBank/DDBJ whole genome shotgun (WGS) entry which is preliminary data.</text>
</comment>
<reference evidence="13 14" key="1">
    <citation type="submission" date="2020-07" db="EMBL/GenBank/DDBJ databases">
        <title>Genomic Encyclopedia of Type Strains, Phase IV (KMG-IV): sequencing the most valuable type-strain genomes for metagenomic binning, comparative biology and taxonomic classification.</title>
        <authorList>
            <person name="Goeker M."/>
        </authorList>
    </citation>
    <scope>NUCLEOTIDE SEQUENCE [LARGE SCALE GENOMIC DNA]</scope>
    <source>
        <strain evidence="13 14">DSM 45533</strain>
    </source>
</reference>
<dbReference type="Pfam" id="PF02983">
    <property type="entry name" value="Pro_Al_protease"/>
    <property type="match status" value="1"/>
</dbReference>
<dbReference type="EC" id="3.4.21.-" evidence="13"/>
<keyword evidence="7 9" id="KW-1015">Disulfide bond</keyword>
<dbReference type="PIRSF" id="PIRSF001134">
    <property type="entry name" value="Streptogrisin"/>
    <property type="match status" value="1"/>
</dbReference>
<dbReference type="InterPro" id="IPR001316">
    <property type="entry name" value="Pept_S1A_streptogrisin"/>
</dbReference>
<keyword evidence="4 13" id="KW-0378">Hydrolase</keyword>
<dbReference type="RefSeq" id="WP_181608617.1">
    <property type="nucleotide sequence ID" value="NZ_BAABAM010000001.1"/>
</dbReference>
<evidence type="ECO:0000313" key="13">
    <source>
        <dbReference type="EMBL" id="MBA2889876.1"/>
    </source>
</evidence>
<dbReference type="InterPro" id="IPR009003">
    <property type="entry name" value="Peptidase_S1_PA"/>
</dbReference>
<dbReference type="CDD" id="cd21112">
    <property type="entry name" value="alphaLP-like"/>
    <property type="match status" value="1"/>
</dbReference>
<keyword evidence="3 10" id="KW-0732">Signal</keyword>
<feature type="active site" description="Charge relay system" evidence="8">
    <location>
        <position position="323"/>
    </location>
</feature>
<dbReference type="SUPFAM" id="SSF50494">
    <property type="entry name" value="Trypsin-like serine proteases"/>
    <property type="match status" value="1"/>
</dbReference>
<feature type="domain" description="Peptidase S1" evidence="11">
    <location>
        <begin position="179"/>
        <end position="359"/>
    </location>
</feature>
<keyword evidence="2" id="KW-0645">Protease</keyword>
<dbReference type="Proteomes" id="UP000530928">
    <property type="component" value="Unassembled WGS sequence"/>
</dbReference>
<dbReference type="InterPro" id="IPR033116">
    <property type="entry name" value="TRYPSIN_SER"/>
</dbReference>
<comment type="similarity">
    <text evidence="1">Belongs to the peptidase S1 family.</text>
</comment>
<dbReference type="Pfam" id="PF00089">
    <property type="entry name" value="Trypsin"/>
    <property type="match status" value="1"/>
</dbReference>
<sequence>MSIRPPRAGLIVTAAALLTGSLILSPTAQATPPTPEAADPAALAATTLDAQLGVRDAGSYFDHAQGKLVVTITDDADAQAVLAAGAIPKKVVRSSDDFDKIMRRLDRAARVVGTAWAVDPATNQVVVWFDESVDAGQRQRVEAIVKQLNDEEAAKSVERAAAGPAVRTENQAGTFDLFIQGGDAIYTGSSRCSLGFNVRSGSTTYFLTAGHCTNIGSTWYANSSRTTVLGTRTGSSFPGNDYGIVRYTNTSIAKPGSVNLYNGSSRDITGAGNAYVGQSVQRSGSTTGLRSGTVTALNATVNYAQGSVYQMIRTTVCAQGGDSGGPLFSGGTALGLTSGGSGNCTTGGTTFFQPVIEALNAYGVAVY</sequence>
<feature type="active site" description="Charge relay system" evidence="8">
    <location>
        <position position="241"/>
    </location>
</feature>
<dbReference type="PROSITE" id="PS00135">
    <property type="entry name" value="TRYPSIN_SER"/>
    <property type="match status" value="1"/>
</dbReference>
<dbReference type="GO" id="GO:0004252">
    <property type="term" value="F:serine-type endopeptidase activity"/>
    <property type="evidence" value="ECO:0007669"/>
    <property type="project" value="InterPro"/>
</dbReference>
<evidence type="ECO:0000256" key="8">
    <source>
        <dbReference type="PIRSR" id="PIRSR001134-1"/>
    </source>
</evidence>
<dbReference type="PRINTS" id="PR00861">
    <property type="entry name" value="ALYTICPTASE"/>
</dbReference>
<keyword evidence="6" id="KW-0865">Zymogen</keyword>
<dbReference type="AlphaFoldDB" id="A0A7W0CEZ0"/>
<dbReference type="PROSITE" id="PS00134">
    <property type="entry name" value="TRYPSIN_HIS"/>
    <property type="match status" value="1"/>
</dbReference>
<protein>
    <submittedName>
        <fullName evidence="13">Streptogrisin D</fullName>
        <ecNumber evidence="13">3.4.21.-</ecNumber>
    </submittedName>
</protein>
<accession>A0A7W0CEZ0</accession>
<feature type="chain" id="PRO_5030809526" evidence="10">
    <location>
        <begin position="31"/>
        <end position="367"/>
    </location>
</feature>
<dbReference type="GO" id="GO:0006508">
    <property type="term" value="P:proteolysis"/>
    <property type="evidence" value="ECO:0007669"/>
    <property type="project" value="UniProtKB-KW"/>
</dbReference>
<keyword evidence="14" id="KW-1185">Reference proteome</keyword>
<organism evidence="13 14">
    <name type="scientific">Nonomuraea soli</name>
    <dbReference type="NCBI Taxonomy" id="1032476"/>
    <lineage>
        <taxon>Bacteria</taxon>
        <taxon>Bacillati</taxon>
        <taxon>Actinomycetota</taxon>
        <taxon>Actinomycetes</taxon>
        <taxon>Streptosporangiales</taxon>
        <taxon>Streptosporangiaceae</taxon>
        <taxon>Nonomuraea</taxon>
    </lineage>
</organism>
<proteinExistence type="inferred from homology"/>
<name>A0A7W0CEZ0_9ACTN</name>
<evidence type="ECO:0000256" key="9">
    <source>
        <dbReference type="PIRSR" id="PIRSR001134-2"/>
    </source>
</evidence>
<evidence type="ECO:0000256" key="1">
    <source>
        <dbReference type="ARBA" id="ARBA00007664"/>
    </source>
</evidence>
<evidence type="ECO:0000256" key="7">
    <source>
        <dbReference type="ARBA" id="ARBA00023157"/>
    </source>
</evidence>
<evidence type="ECO:0000256" key="6">
    <source>
        <dbReference type="ARBA" id="ARBA00023145"/>
    </source>
</evidence>
<dbReference type="InterPro" id="IPR043504">
    <property type="entry name" value="Peptidase_S1_PA_chymotrypsin"/>
</dbReference>
<dbReference type="GO" id="GO:0005576">
    <property type="term" value="C:extracellular region"/>
    <property type="evidence" value="ECO:0007669"/>
    <property type="project" value="InterPro"/>
</dbReference>
<dbReference type="InterPro" id="IPR004236">
    <property type="entry name" value="Pept_S1_alpha_lytic"/>
</dbReference>
<dbReference type="InterPro" id="IPR018114">
    <property type="entry name" value="TRYPSIN_HIS"/>
</dbReference>
<evidence type="ECO:0000256" key="3">
    <source>
        <dbReference type="ARBA" id="ARBA00022729"/>
    </source>
</evidence>
<feature type="signal peptide" evidence="10">
    <location>
        <begin position="1"/>
        <end position="30"/>
    </location>
</feature>
<feature type="disulfide bond" evidence="9">
    <location>
        <begin position="317"/>
        <end position="344"/>
    </location>
</feature>
<evidence type="ECO:0000259" key="12">
    <source>
        <dbReference type="Pfam" id="PF02983"/>
    </source>
</evidence>
<evidence type="ECO:0000313" key="14">
    <source>
        <dbReference type="Proteomes" id="UP000530928"/>
    </source>
</evidence>
<evidence type="ECO:0000259" key="11">
    <source>
        <dbReference type="Pfam" id="PF00089"/>
    </source>
</evidence>
<dbReference type="InterPro" id="IPR001254">
    <property type="entry name" value="Trypsin_dom"/>
</dbReference>
<evidence type="ECO:0000256" key="5">
    <source>
        <dbReference type="ARBA" id="ARBA00022825"/>
    </source>
</evidence>
<keyword evidence="5" id="KW-0720">Serine protease</keyword>
<dbReference type="Gene3D" id="2.40.10.10">
    <property type="entry name" value="Trypsin-like serine proteases"/>
    <property type="match status" value="2"/>
</dbReference>
<dbReference type="EMBL" id="JACDUR010000001">
    <property type="protein sequence ID" value="MBA2889876.1"/>
    <property type="molecule type" value="Genomic_DNA"/>
</dbReference>
<evidence type="ECO:0000256" key="2">
    <source>
        <dbReference type="ARBA" id="ARBA00022670"/>
    </source>
</evidence>
<evidence type="ECO:0000256" key="10">
    <source>
        <dbReference type="SAM" id="SignalP"/>
    </source>
</evidence>